<dbReference type="AlphaFoldDB" id="A0A7R9PKS2"/>
<reference evidence="2" key="1">
    <citation type="submission" date="2020-11" db="EMBL/GenBank/DDBJ databases">
        <authorList>
            <person name="Tran Van P."/>
        </authorList>
    </citation>
    <scope>NUCLEOTIDE SEQUENCE</scope>
</reference>
<feature type="region of interest" description="Disordered" evidence="1">
    <location>
        <begin position="102"/>
        <end position="192"/>
    </location>
</feature>
<proteinExistence type="predicted"/>
<name>A0A7R9PKS2_TIMGE</name>
<gene>
    <name evidence="2" type="ORF">TGEB3V08_LOCUS4881</name>
</gene>
<evidence type="ECO:0000256" key="1">
    <source>
        <dbReference type="SAM" id="MobiDB-lite"/>
    </source>
</evidence>
<organism evidence="2">
    <name type="scientific">Timema genevievae</name>
    <name type="common">Walking stick</name>
    <dbReference type="NCBI Taxonomy" id="629358"/>
    <lineage>
        <taxon>Eukaryota</taxon>
        <taxon>Metazoa</taxon>
        <taxon>Ecdysozoa</taxon>
        <taxon>Arthropoda</taxon>
        <taxon>Hexapoda</taxon>
        <taxon>Insecta</taxon>
        <taxon>Pterygota</taxon>
        <taxon>Neoptera</taxon>
        <taxon>Polyneoptera</taxon>
        <taxon>Phasmatodea</taxon>
        <taxon>Timematodea</taxon>
        <taxon>Timematoidea</taxon>
        <taxon>Timematidae</taxon>
        <taxon>Timema</taxon>
    </lineage>
</organism>
<sequence length="275" mass="29456">MACYGALPGRFAHITARLTLQPPSLLSMVLMLTLRGEADSWGVGVGVGRAQTKSAQGPTYAKGGPNLEDKERKHAIHKENLNREHRYLRRRLDQLSMTHAHTALSKRRSVSECSNSTSSSTNSSGSSSAESGTWPLYAASEPLRSRPASKSPASVSSISESDEVDVIGYTSNQSDTDDHSSVQSTSSDSGVAMSTSRLTLSEMDMLAEWSQERGTRQHLPGSAPLGVRGCQVNLRAASVCNTPSGSPICDILARPVPDNEMICPSVLLRFTGKHS</sequence>
<accession>A0A7R9PKS2</accession>
<protein>
    <submittedName>
        <fullName evidence="2">Uncharacterized protein</fullName>
    </submittedName>
</protein>
<feature type="compositionally biased region" description="Low complexity" evidence="1">
    <location>
        <begin position="145"/>
        <end position="159"/>
    </location>
</feature>
<feature type="compositionally biased region" description="Low complexity" evidence="1">
    <location>
        <begin position="111"/>
        <end position="132"/>
    </location>
</feature>
<dbReference type="EMBL" id="OE840742">
    <property type="protein sequence ID" value="CAD7592292.1"/>
    <property type="molecule type" value="Genomic_DNA"/>
</dbReference>
<evidence type="ECO:0000313" key="2">
    <source>
        <dbReference type="EMBL" id="CAD7592292.1"/>
    </source>
</evidence>
<feature type="region of interest" description="Disordered" evidence="1">
    <location>
        <begin position="53"/>
        <end position="72"/>
    </location>
</feature>